<comment type="caution">
    <text evidence="1">The sequence shown here is derived from an EMBL/GenBank/DDBJ whole genome shotgun (WGS) entry which is preliminary data.</text>
</comment>
<organism evidence="1 2">
    <name type="scientific">Seminavis robusta</name>
    <dbReference type="NCBI Taxonomy" id="568900"/>
    <lineage>
        <taxon>Eukaryota</taxon>
        <taxon>Sar</taxon>
        <taxon>Stramenopiles</taxon>
        <taxon>Ochrophyta</taxon>
        <taxon>Bacillariophyta</taxon>
        <taxon>Bacillariophyceae</taxon>
        <taxon>Bacillariophycidae</taxon>
        <taxon>Naviculales</taxon>
        <taxon>Naviculaceae</taxon>
        <taxon>Seminavis</taxon>
    </lineage>
</organism>
<sequence length="239" mass="26381">MEADPITSKNATIDSKAPIAAGWMNTINKKKKATNPLPLDWTRVKRRRPNSSNNSDDEDCCAPLAFAMTSATLPPDRHLVEGVAIWCLHQPDPSWFQGYFFPSSSKTTTAAWGLLAVQEEIDDCLRSADGGYRAVTLTVNPFQTTKKKVAYTSVDWTGGEMVQLTGRTVSFQPSKLLTGQHAAPKVEQFFQSILQKCRSKLEDDDASVLELMPDVAIVIGPMKLVMPKPKHDNTSILDD</sequence>
<dbReference type="OrthoDB" id="57576at2759"/>
<protein>
    <submittedName>
        <fullName evidence="1">Uncharacterized protein</fullName>
    </submittedName>
</protein>
<reference evidence="1" key="1">
    <citation type="submission" date="2020-06" db="EMBL/GenBank/DDBJ databases">
        <authorList>
            <consortium name="Plant Systems Biology data submission"/>
        </authorList>
    </citation>
    <scope>NUCLEOTIDE SEQUENCE</scope>
    <source>
        <strain evidence="1">D6</strain>
    </source>
</reference>
<accession>A0A9N8HEN2</accession>
<dbReference type="EMBL" id="CAICTM010000392">
    <property type="protein sequence ID" value="CAB9509515.1"/>
    <property type="molecule type" value="Genomic_DNA"/>
</dbReference>
<keyword evidence="2" id="KW-1185">Reference proteome</keyword>
<dbReference type="AlphaFoldDB" id="A0A9N8HEN2"/>
<dbReference type="Proteomes" id="UP001153069">
    <property type="component" value="Unassembled WGS sequence"/>
</dbReference>
<name>A0A9N8HEN2_9STRA</name>
<evidence type="ECO:0000313" key="1">
    <source>
        <dbReference type="EMBL" id="CAB9509515.1"/>
    </source>
</evidence>
<evidence type="ECO:0000313" key="2">
    <source>
        <dbReference type="Proteomes" id="UP001153069"/>
    </source>
</evidence>
<proteinExistence type="predicted"/>
<gene>
    <name evidence="1" type="ORF">SEMRO_393_G133490.1</name>
</gene>